<reference evidence="3 4" key="1">
    <citation type="journal article" date="2019" name="Emerg. Microbes Infect.">
        <title>Comprehensive subspecies identification of 175 nontuberculous mycobacteria species based on 7547 genomic profiles.</title>
        <authorList>
            <person name="Matsumoto Y."/>
            <person name="Kinjo T."/>
            <person name="Motooka D."/>
            <person name="Nabeya D."/>
            <person name="Jung N."/>
            <person name="Uechi K."/>
            <person name="Horii T."/>
            <person name="Iida T."/>
            <person name="Fujita J."/>
            <person name="Nakamura S."/>
        </authorList>
    </citation>
    <scope>NUCLEOTIDE SEQUENCE [LARGE SCALE GENOMIC DNA]</scope>
    <source>
        <strain evidence="3 4">JCM 18565</strain>
    </source>
</reference>
<protein>
    <recommendedName>
        <fullName evidence="2">Major facilitator superfamily (MFS) profile domain-containing protein</fullName>
    </recommendedName>
</protein>
<dbReference type="EMBL" id="BLKX01000001">
    <property type="protein sequence ID" value="GFG77081.1"/>
    <property type="molecule type" value="Genomic_DNA"/>
</dbReference>
<dbReference type="InterPro" id="IPR020846">
    <property type="entry name" value="MFS_dom"/>
</dbReference>
<keyword evidence="1" id="KW-1133">Transmembrane helix</keyword>
<keyword evidence="1" id="KW-0812">Transmembrane</keyword>
<organism evidence="3 4">
    <name type="scientific">Mycobacterium paragordonae</name>
    <dbReference type="NCBI Taxonomy" id="1389713"/>
    <lineage>
        <taxon>Bacteria</taxon>
        <taxon>Bacillati</taxon>
        <taxon>Actinomycetota</taxon>
        <taxon>Actinomycetes</taxon>
        <taxon>Mycobacteriales</taxon>
        <taxon>Mycobacteriaceae</taxon>
        <taxon>Mycobacterium</taxon>
    </lineage>
</organism>
<evidence type="ECO:0000259" key="2">
    <source>
        <dbReference type="PROSITE" id="PS50850"/>
    </source>
</evidence>
<feature type="transmembrane region" description="Helical" evidence="1">
    <location>
        <begin position="12"/>
        <end position="33"/>
    </location>
</feature>
<dbReference type="Proteomes" id="UP000465240">
    <property type="component" value="Unassembled WGS sequence"/>
</dbReference>
<name>A0ABQ1BY45_9MYCO</name>
<keyword evidence="1" id="KW-0472">Membrane</keyword>
<sequence length="99" mass="10625">MFMSRNEEPRHGAVVIGAIGGLLAGYVFWLAAITIGDDLTTVSKWSLAVLLLSGALAVGAVICGLLMRWRRRYGWSAFAFGVPVLPVALTLAVLANLYF</sequence>
<gene>
    <name evidence="3" type="ORF">MPRG_03570</name>
</gene>
<keyword evidence="4" id="KW-1185">Reference proteome</keyword>
<accession>A0ABQ1BY45</accession>
<evidence type="ECO:0000313" key="4">
    <source>
        <dbReference type="Proteomes" id="UP000465240"/>
    </source>
</evidence>
<comment type="caution">
    <text evidence="3">The sequence shown here is derived from an EMBL/GenBank/DDBJ whole genome shotgun (WGS) entry which is preliminary data.</text>
</comment>
<dbReference type="PROSITE" id="PS50850">
    <property type="entry name" value="MFS"/>
    <property type="match status" value="1"/>
</dbReference>
<evidence type="ECO:0000313" key="3">
    <source>
        <dbReference type="EMBL" id="GFG77081.1"/>
    </source>
</evidence>
<feature type="domain" description="Major facilitator superfamily (MFS) profile" evidence="2">
    <location>
        <begin position="1"/>
        <end position="99"/>
    </location>
</feature>
<evidence type="ECO:0000256" key="1">
    <source>
        <dbReference type="SAM" id="Phobius"/>
    </source>
</evidence>
<feature type="transmembrane region" description="Helical" evidence="1">
    <location>
        <begin position="78"/>
        <end position="98"/>
    </location>
</feature>
<feature type="transmembrane region" description="Helical" evidence="1">
    <location>
        <begin position="45"/>
        <end position="66"/>
    </location>
</feature>
<proteinExistence type="predicted"/>